<dbReference type="Pfam" id="PF00001">
    <property type="entry name" value="7tm_1"/>
    <property type="match status" value="1"/>
</dbReference>
<dbReference type="PROSITE" id="PS00237">
    <property type="entry name" value="G_PROTEIN_RECEP_F1_1"/>
    <property type="match status" value="1"/>
</dbReference>
<dbReference type="InterPro" id="IPR017452">
    <property type="entry name" value="GPCR_Rhodpsn_7TM"/>
</dbReference>
<organism evidence="13 14">
    <name type="scientific">Goodea atripinnis</name>
    <dbReference type="NCBI Taxonomy" id="208336"/>
    <lineage>
        <taxon>Eukaryota</taxon>
        <taxon>Metazoa</taxon>
        <taxon>Chordata</taxon>
        <taxon>Craniata</taxon>
        <taxon>Vertebrata</taxon>
        <taxon>Euteleostomi</taxon>
        <taxon>Actinopterygii</taxon>
        <taxon>Neopterygii</taxon>
        <taxon>Teleostei</taxon>
        <taxon>Neoteleostei</taxon>
        <taxon>Acanthomorphata</taxon>
        <taxon>Ovalentaria</taxon>
        <taxon>Atherinomorphae</taxon>
        <taxon>Cyprinodontiformes</taxon>
        <taxon>Goodeidae</taxon>
        <taxon>Goodea</taxon>
    </lineage>
</organism>
<dbReference type="SUPFAM" id="SSF81321">
    <property type="entry name" value="Family A G protein-coupled receptor-like"/>
    <property type="match status" value="1"/>
</dbReference>
<comment type="subcellular location">
    <subcellularLocation>
        <location evidence="1">Cell membrane</location>
        <topology evidence="1">Multi-pass membrane protein</topology>
    </subcellularLocation>
</comment>
<feature type="domain" description="G-protein coupled receptors family 1 profile" evidence="12">
    <location>
        <begin position="56"/>
        <end position="294"/>
    </location>
</feature>
<gene>
    <name evidence="13" type="ORF">GOODEAATRI_011044</name>
</gene>
<evidence type="ECO:0000256" key="7">
    <source>
        <dbReference type="ARBA" id="ARBA00023170"/>
    </source>
</evidence>
<reference evidence="13 14" key="1">
    <citation type="submission" date="2021-06" db="EMBL/GenBank/DDBJ databases">
        <authorList>
            <person name="Palmer J.M."/>
        </authorList>
    </citation>
    <scope>NUCLEOTIDE SEQUENCE [LARGE SCALE GENOMIC DNA]</scope>
    <source>
        <strain evidence="13 14">GA_2019</strain>
        <tissue evidence="13">Muscle</tissue>
    </source>
</reference>
<evidence type="ECO:0000256" key="3">
    <source>
        <dbReference type="ARBA" id="ARBA00022692"/>
    </source>
</evidence>
<dbReference type="Gene3D" id="1.20.1070.10">
    <property type="entry name" value="Rhodopsin 7-helix transmembrane proteins"/>
    <property type="match status" value="1"/>
</dbReference>
<evidence type="ECO:0000256" key="8">
    <source>
        <dbReference type="ARBA" id="ARBA00023180"/>
    </source>
</evidence>
<comment type="caution">
    <text evidence="13">The sequence shown here is derived from an EMBL/GenBank/DDBJ whole genome shotgun (WGS) entry which is preliminary data.</text>
</comment>
<keyword evidence="8" id="KW-0325">Glycoprotein</keyword>
<accession>A0ABV0PMJ2</accession>
<comment type="similarity">
    <text evidence="10">Belongs to the G-protein coupled receptor 1 family.</text>
</comment>
<evidence type="ECO:0000256" key="9">
    <source>
        <dbReference type="ARBA" id="ARBA00023224"/>
    </source>
</evidence>
<dbReference type="PROSITE" id="PS50262">
    <property type="entry name" value="G_PROTEIN_RECEP_F1_2"/>
    <property type="match status" value="1"/>
</dbReference>
<proteinExistence type="inferred from homology"/>
<evidence type="ECO:0000313" key="13">
    <source>
        <dbReference type="EMBL" id="MEQ2184721.1"/>
    </source>
</evidence>
<evidence type="ECO:0000256" key="2">
    <source>
        <dbReference type="ARBA" id="ARBA00022475"/>
    </source>
</evidence>
<name>A0ABV0PMJ2_9TELE</name>
<dbReference type="InterPro" id="IPR000276">
    <property type="entry name" value="GPCR_Rhodpsn"/>
</dbReference>
<keyword evidence="5 10" id="KW-0297">G-protein coupled receptor</keyword>
<evidence type="ECO:0000259" key="12">
    <source>
        <dbReference type="PROSITE" id="PS50262"/>
    </source>
</evidence>
<keyword evidence="6 11" id="KW-0472">Membrane</keyword>
<sequence>MCGSTSQRDLQQKSLILYKPGFCPNSSSSTHSEVHVAKAVVLGVVLVVFLLFGVLGNILVILSVLLHHQWRSVTHYFIANLAAADLLLSSAVLPFSATSEALGRWVFGRSFCNVWAALDVLCCTASILSLCVISIDRYLAVSYPLRYPAIATGRRGLTAVAALWVLSAAISVGPLFGWKEPDPEDETECRITQEPGYALFSALGSFYIPLAIILAMYCQVYRAGKNEDDEETVMHKRSSFPLPKLLRFWGEEKAAKTLGIVVGSIFPSCKPPETIFKITFWLGYLNSCINPVIYPCFSQEFKKAFHNMLRGRCIRTAVPAAKQGHITAHSSCPGPTSYGSGTSVQNHTAASSLACCRMLSTSTSSVGSQDKTQSGHVQGKGLLKAWCLSARRTSVAQNPSTNGSTKVLRLSLGISGEAV</sequence>
<feature type="transmembrane region" description="Helical" evidence="11">
    <location>
        <begin position="39"/>
        <end position="65"/>
    </location>
</feature>
<keyword evidence="9 10" id="KW-0807">Transducer</keyword>
<keyword evidence="4 11" id="KW-1133">Transmembrane helix</keyword>
<evidence type="ECO:0000256" key="1">
    <source>
        <dbReference type="ARBA" id="ARBA00004651"/>
    </source>
</evidence>
<evidence type="ECO:0000313" key="14">
    <source>
        <dbReference type="Proteomes" id="UP001476798"/>
    </source>
</evidence>
<dbReference type="SMART" id="SM01381">
    <property type="entry name" value="7TM_GPCR_Srsx"/>
    <property type="match status" value="1"/>
</dbReference>
<dbReference type="Proteomes" id="UP001476798">
    <property type="component" value="Unassembled WGS sequence"/>
</dbReference>
<evidence type="ECO:0000256" key="6">
    <source>
        <dbReference type="ARBA" id="ARBA00023136"/>
    </source>
</evidence>
<keyword evidence="14" id="KW-1185">Reference proteome</keyword>
<feature type="transmembrane region" description="Helical" evidence="11">
    <location>
        <begin position="77"/>
        <end position="95"/>
    </location>
</feature>
<dbReference type="PANTHER" id="PTHR24248">
    <property type="entry name" value="ADRENERGIC RECEPTOR-RELATED G-PROTEIN COUPLED RECEPTOR"/>
    <property type="match status" value="1"/>
</dbReference>
<evidence type="ECO:0000256" key="5">
    <source>
        <dbReference type="ARBA" id="ARBA00023040"/>
    </source>
</evidence>
<dbReference type="EMBL" id="JAHRIO010080630">
    <property type="protein sequence ID" value="MEQ2184721.1"/>
    <property type="molecule type" value="Genomic_DNA"/>
</dbReference>
<dbReference type="PANTHER" id="PTHR24248:SF16">
    <property type="entry name" value="ALPHA-1A ADRENERGIC RECEPTOR"/>
    <property type="match status" value="1"/>
</dbReference>
<feature type="transmembrane region" description="Helical" evidence="11">
    <location>
        <begin position="115"/>
        <end position="135"/>
    </location>
</feature>
<protein>
    <recommendedName>
        <fullName evidence="12">G-protein coupled receptors family 1 profile domain-containing protein</fullName>
    </recommendedName>
</protein>
<keyword evidence="7 10" id="KW-0675">Receptor</keyword>
<feature type="transmembrane region" description="Helical" evidence="11">
    <location>
        <begin position="197"/>
        <end position="217"/>
    </location>
</feature>
<keyword evidence="2" id="KW-1003">Cell membrane</keyword>
<evidence type="ECO:0000256" key="10">
    <source>
        <dbReference type="RuleBase" id="RU000688"/>
    </source>
</evidence>
<dbReference type="PRINTS" id="PR00237">
    <property type="entry name" value="GPCRRHODOPSN"/>
</dbReference>
<evidence type="ECO:0000256" key="11">
    <source>
        <dbReference type="SAM" id="Phobius"/>
    </source>
</evidence>
<evidence type="ECO:0000256" key="4">
    <source>
        <dbReference type="ARBA" id="ARBA00022989"/>
    </source>
</evidence>
<keyword evidence="3 10" id="KW-0812">Transmembrane</keyword>
<feature type="transmembrane region" description="Helical" evidence="11">
    <location>
        <begin position="156"/>
        <end position="177"/>
    </location>
</feature>